<dbReference type="EMBL" id="JAEFBK010000013">
    <property type="protein sequence ID" value="KAG7534132.1"/>
    <property type="molecule type" value="Genomic_DNA"/>
</dbReference>
<dbReference type="Proteomes" id="UP000694240">
    <property type="component" value="Chromosome 13"/>
</dbReference>
<evidence type="ECO:0000313" key="3">
    <source>
        <dbReference type="Proteomes" id="UP000694240"/>
    </source>
</evidence>
<feature type="domain" description="Transposase MuDR plant" evidence="1">
    <location>
        <begin position="48"/>
        <end position="108"/>
    </location>
</feature>
<name>A0A8T1XIX1_9BRAS</name>
<gene>
    <name evidence="2" type="ORF">ISN45_Aa08g017110</name>
</gene>
<evidence type="ECO:0000313" key="2">
    <source>
        <dbReference type="EMBL" id="KAG7534132.1"/>
    </source>
</evidence>
<accession>A0A8T1XIX1</accession>
<evidence type="ECO:0000259" key="1">
    <source>
        <dbReference type="Pfam" id="PF03108"/>
    </source>
</evidence>
<dbReference type="InterPro" id="IPR030934">
    <property type="entry name" value="Intein_C"/>
</dbReference>
<keyword evidence="3" id="KW-1185">Reference proteome</keyword>
<dbReference type="AlphaFoldDB" id="A0A8T1XIX1"/>
<sequence length="163" mass="19093">MDVQDNDTKGVRNRFEIARYYEKTSCSPQHARRERTRLVVLDVDYEGDELFVGRVFKNRDDCKVKIAVHAINRKFSYRNDRTSNVRCVSDTCPWRVYCIRLEETEYFELRTAMLVHNCPVEVRSQYQRQATTSVISQVMKNKYAGAGVATIIHARNSTQFMLP</sequence>
<proteinExistence type="predicted"/>
<organism evidence="2 3">
    <name type="scientific">Arabidopsis thaliana x Arabidopsis arenosa</name>
    <dbReference type="NCBI Taxonomy" id="1240361"/>
    <lineage>
        <taxon>Eukaryota</taxon>
        <taxon>Viridiplantae</taxon>
        <taxon>Streptophyta</taxon>
        <taxon>Embryophyta</taxon>
        <taxon>Tracheophyta</taxon>
        <taxon>Spermatophyta</taxon>
        <taxon>Magnoliopsida</taxon>
        <taxon>eudicotyledons</taxon>
        <taxon>Gunneridae</taxon>
        <taxon>Pentapetalae</taxon>
        <taxon>rosids</taxon>
        <taxon>malvids</taxon>
        <taxon>Brassicales</taxon>
        <taxon>Brassicaceae</taxon>
        <taxon>Camelineae</taxon>
        <taxon>Arabidopsis</taxon>
    </lineage>
</organism>
<dbReference type="Pfam" id="PF03108">
    <property type="entry name" value="DBD_Tnp_Mut"/>
    <property type="match status" value="1"/>
</dbReference>
<protein>
    <submittedName>
        <fullName evidence="2">Transposase MuDR plant</fullName>
    </submittedName>
</protein>
<reference evidence="2 3" key="1">
    <citation type="submission" date="2020-12" db="EMBL/GenBank/DDBJ databases">
        <title>Concerted genomic and epigenomic changes stabilize Arabidopsis allopolyploids.</title>
        <authorList>
            <person name="Chen Z."/>
        </authorList>
    </citation>
    <scope>NUCLEOTIDE SEQUENCE [LARGE SCALE GENOMIC DNA]</scope>
    <source>
        <strain evidence="2">Allo738</strain>
        <tissue evidence="2">Leaf</tissue>
    </source>
</reference>
<comment type="caution">
    <text evidence="2">The sequence shown here is derived from an EMBL/GenBank/DDBJ whole genome shotgun (WGS) entry which is preliminary data.</text>
</comment>
<dbReference type="InterPro" id="IPR004332">
    <property type="entry name" value="Transposase_MuDR"/>
</dbReference>
<dbReference type="PROSITE" id="PS50818">
    <property type="entry name" value="INTEIN_C_TER"/>
    <property type="match status" value="1"/>
</dbReference>